<keyword evidence="4 7" id="KW-0812">Transmembrane</keyword>
<feature type="transmembrane region" description="Helical" evidence="7">
    <location>
        <begin position="41"/>
        <end position="68"/>
    </location>
</feature>
<dbReference type="InterPro" id="IPR035906">
    <property type="entry name" value="MetI-like_sf"/>
</dbReference>
<protein>
    <submittedName>
        <fullName evidence="9">Sugar ABC transporter permease</fullName>
    </submittedName>
</protein>
<dbReference type="InterPro" id="IPR051393">
    <property type="entry name" value="ABC_transporter_permease"/>
</dbReference>
<evidence type="ECO:0000259" key="8">
    <source>
        <dbReference type="PROSITE" id="PS50928"/>
    </source>
</evidence>
<reference evidence="9" key="2">
    <citation type="submission" date="2021-04" db="EMBL/GenBank/DDBJ databases">
        <authorList>
            <person name="Gilroy R."/>
        </authorList>
    </citation>
    <scope>NUCLEOTIDE SEQUENCE</scope>
    <source>
        <strain evidence="9">ChiBcec8-14828</strain>
    </source>
</reference>
<keyword evidence="2 7" id="KW-0813">Transport</keyword>
<keyword evidence="3" id="KW-1003">Cell membrane</keyword>
<dbReference type="GO" id="GO:0005886">
    <property type="term" value="C:plasma membrane"/>
    <property type="evidence" value="ECO:0007669"/>
    <property type="project" value="UniProtKB-SubCell"/>
</dbReference>
<comment type="subcellular location">
    <subcellularLocation>
        <location evidence="1 7">Cell membrane</location>
        <topology evidence="1 7">Multi-pass membrane protein</topology>
    </subcellularLocation>
</comment>
<dbReference type="EMBL" id="DWYA01000086">
    <property type="protein sequence ID" value="HJB40628.1"/>
    <property type="molecule type" value="Genomic_DNA"/>
</dbReference>
<reference evidence="9" key="1">
    <citation type="journal article" date="2021" name="PeerJ">
        <title>Extensive microbial diversity within the chicken gut microbiome revealed by metagenomics and culture.</title>
        <authorList>
            <person name="Gilroy R."/>
            <person name="Ravi A."/>
            <person name="Getino M."/>
            <person name="Pursley I."/>
            <person name="Horton D.L."/>
            <person name="Alikhan N.F."/>
            <person name="Baker D."/>
            <person name="Gharbi K."/>
            <person name="Hall N."/>
            <person name="Watson M."/>
            <person name="Adriaenssens E.M."/>
            <person name="Foster-Nyarko E."/>
            <person name="Jarju S."/>
            <person name="Secka A."/>
            <person name="Antonio M."/>
            <person name="Oren A."/>
            <person name="Chaudhuri R.R."/>
            <person name="La Ragione R."/>
            <person name="Hildebrand F."/>
            <person name="Pallen M.J."/>
        </authorList>
    </citation>
    <scope>NUCLEOTIDE SEQUENCE</scope>
    <source>
        <strain evidence="9">ChiBcec8-14828</strain>
    </source>
</reference>
<sequence>MWKINGQIRFGRAAHFVQQSKKEELFVFKRKEQAFCHTRSFWMFVLPALALFGAFFLLPLVLSIWFSFTNYDGWKTMDFIGLKNYTDILQSKEFYETIGRTLVYAVCNLPFKIAVPLLLAALVTSKRLRGTTLVRTLVYIPVLLSALVAGITINWMFGQEYGLVNFLLMGIGISPLEWSLNPTLATIVISVASNWISAGYYMLLYVGGINNISKELYEAADVDGTTKVQAFFHITWPLLMPTTFIVLLLSTVSLLKEYALVQGITLGGPGSSTTYMVQYIFDQGFNQYKYGYASAAGILISFLFIFVAVVQFRATKGGGEV</sequence>
<keyword evidence="5 7" id="KW-1133">Transmembrane helix</keyword>
<keyword evidence="6 7" id="KW-0472">Membrane</keyword>
<evidence type="ECO:0000256" key="2">
    <source>
        <dbReference type="ARBA" id="ARBA00022448"/>
    </source>
</evidence>
<feature type="transmembrane region" description="Helical" evidence="7">
    <location>
        <begin position="230"/>
        <end position="250"/>
    </location>
</feature>
<evidence type="ECO:0000256" key="5">
    <source>
        <dbReference type="ARBA" id="ARBA00022989"/>
    </source>
</evidence>
<comment type="caution">
    <text evidence="9">The sequence shown here is derived from an EMBL/GenBank/DDBJ whole genome shotgun (WGS) entry which is preliminary data.</text>
</comment>
<dbReference type="Gene3D" id="1.20.58.370">
    <property type="entry name" value="MalF N-terminal region-like"/>
    <property type="match status" value="1"/>
</dbReference>
<organism evidence="9 10">
    <name type="scientific">Candidatus Ruthenibacterium avium</name>
    <dbReference type="NCBI Taxonomy" id="2838751"/>
    <lineage>
        <taxon>Bacteria</taxon>
        <taxon>Bacillati</taxon>
        <taxon>Bacillota</taxon>
        <taxon>Clostridia</taxon>
        <taxon>Eubacteriales</taxon>
        <taxon>Oscillospiraceae</taxon>
        <taxon>Ruthenibacterium</taxon>
    </lineage>
</organism>
<comment type="similarity">
    <text evidence="7">Belongs to the binding-protein-dependent transport system permease family.</text>
</comment>
<evidence type="ECO:0000256" key="1">
    <source>
        <dbReference type="ARBA" id="ARBA00004651"/>
    </source>
</evidence>
<feature type="transmembrane region" description="Helical" evidence="7">
    <location>
        <begin position="184"/>
        <end position="209"/>
    </location>
</feature>
<dbReference type="GO" id="GO:0055085">
    <property type="term" value="P:transmembrane transport"/>
    <property type="evidence" value="ECO:0007669"/>
    <property type="project" value="InterPro"/>
</dbReference>
<dbReference type="CDD" id="cd06261">
    <property type="entry name" value="TM_PBP2"/>
    <property type="match status" value="1"/>
</dbReference>
<dbReference type="PROSITE" id="PS50928">
    <property type="entry name" value="ABC_TM1"/>
    <property type="match status" value="1"/>
</dbReference>
<proteinExistence type="inferred from homology"/>
<dbReference type="SUPFAM" id="SSF160964">
    <property type="entry name" value="MalF N-terminal region-like"/>
    <property type="match status" value="1"/>
</dbReference>
<evidence type="ECO:0000313" key="9">
    <source>
        <dbReference type="EMBL" id="HJB40628.1"/>
    </source>
</evidence>
<dbReference type="Pfam" id="PF00528">
    <property type="entry name" value="BPD_transp_1"/>
    <property type="match status" value="1"/>
</dbReference>
<accession>A0A9D2M585</accession>
<dbReference type="PANTHER" id="PTHR30193">
    <property type="entry name" value="ABC TRANSPORTER PERMEASE PROTEIN"/>
    <property type="match status" value="1"/>
</dbReference>
<dbReference type="InterPro" id="IPR000515">
    <property type="entry name" value="MetI-like"/>
</dbReference>
<feature type="transmembrane region" description="Helical" evidence="7">
    <location>
        <begin position="136"/>
        <end position="157"/>
    </location>
</feature>
<evidence type="ECO:0000256" key="4">
    <source>
        <dbReference type="ARBA" id="ARBA00022692"/>
    </source>
</evidence>
<dbReference type="Proteomes" id="UP000824209">
    <property type="component" value="Unassembled WGS sequence"/>
</dbReference>
<dbReference type="InterPro" id="IPR035277">
    <property type="entry name" value="MalF_N"/>
</dbReference>
<dbReference type="Gene3D" id="1.10.3720.10">
    <property type="entry name" value="MetI-like"/>
    <property type="match status" value="1"/>
</dbReference>
<dbReference type="AlphaFoldDB" id="A0A9D2M585"/>
<evidence type="ECO:0000256" key="7">
    <source>
        <dbReference type="RuleBase" id="RU363032"/>
    </source>
</evidence>
<feature type="transmembrane region" description="Helical" evidence="7">
    <location>
        <begin position="102"/>
        <end position="124"/>
    </location>
</feature>
<evidence type="ECO:0000313" key="10">
    <source>
        <dbReference type="Proteomes" id="UP000824209"/>
    </source>
</evidence>
<evidence type="ECO:0000256" key="3">
    <source>
        <dbReference type="ARBA" id="ARBA00022475"/>
    </source>
</evidence>
<dbReference type="PANTHER" id="PTHR30193:SF37">
    <property type="entry name" value="INNER MEMBRANE ABC TRANSPORTER PERMEASE PROTEIN YCJO"/>
    <property type="match status" value="1"/>
</dbReference>
<feature type="domain" description="ABC transmembrane type-1" evidence="8">
    <location>
        <begin position="98"/>
        <end position="311"/>
    </location>
</feature>
<feature type="transmembrane region" description="Helical" evidence="7">
    <location>
        <begin position="290"/>
        <end position="310"/>
    </location>
</feature>
<dbReference type="SUPFAM" id="SSF161098">
    <property type="entry name" value="MetI-like"/>
    <property type="match status" value="1"/>
</dbReference>
<evidence type="ECO:0000256" key="6">
    <source>
        <dbReference type="ARBA" id="ARBA00023136"/>
    </source>
</evidence>
<gene>
    <name evidence="9" type="ORF">H9943_09565</name>
</gene>
<name>A0A9D2M585_9FIRM</name>